<dbReference type="Gene3D" id="3.30.470.20">
    <property type="entry name" value="ATP-grasp fold, B domain"/>
    <property type="match status" value="1"/>
</dbReference>
<dbReference type="RefSeq" id="WP_386048277.1">
    <property type="nucleotide sequence ID" value="NZ_JBHUIO010000009.1"/>
</dbReference>
<evidence type="ECO:0000313" key="2">
    <source>
        <dbReference type="Proteomes" id="UP001597343"/>
    </source>
</evidence>
<reference evidence="2" key="1">
    <citation type="journal article" date="2019" name="Int. J. Syst. Evol. Microbiol.">
        <title>The Global Catalogue of Microorganisms (GCM) 10K type strain sequencing project: providing services to taxonomists for standard genome sequencing and annotation.</title>
        <authorList>
            <consortium name="The Broad Institute Genomics Platform"/>
            <consortium name="The Broad Institute Genome Sequencing Center for Infectious Disease"/>
            <person name="Wu L."/>
            <person name="Ma J."/>
        </authorList>
    </citation>
    <scope>NUCLEOTIDE SEQUENCE [LARGE SCALE GENOMIC DNA]</scope>
    <source>
        <strain evidence="2">CGMCC 1.13574</strain>
    </source>
</reference>
<name>A0ABW5A1H6_9BACL</name>
<comment type="caution">
    <text evidence="1">The sequence shown here is derived from an EMBL/GenBank/DDBJ whole genome shotgun (WGS) entry which is preliminary data.</text>
</comment>
<sequence>MRLAPGSKWSKHQIVSRHPSLRRYLPETRRYSKQALSEMLDRYQLVFVKPEYGGGGYRIFRVKKLNSGHYQVNMEHRSRNIATRAEVYRWIESVRRGTRFLVQRGIPLAQWNRRPVDLRATVQKNESGRWEVTGLFAKAAGRNLAVTNVIIGGKVIPLKTYLRGIGYSGKQVESQIVRIKAMAVRIARQFGSLYSNAIYGLDIGLDRSGRLWLIEVNTAPVLKVFHRTDLSKAQRRSLKLWILHRTINRAAEVHRGSWRRRWR</sequence>
<proteinExistence type="predicted"/>
<dbReference type="Proteomes" id="UP001597343">
    <property type="component" value="Unassembled WGS sequence"/>
</dbReference>
<dbReference type="EMBL" id="JBHUIO010000009">
    <property type="protein sequence ID" value="MFD2171464.1"/>
    <property type="molecule type" value="Genomic_DNA"/>
</dbReference>
<organism evidence="1 2">
    <name type="scientific">Tumebacillus lipolyticus</name>
    <dbReference type="NCBI Taxonomy" id="1280370"/>
    <lineage>
        <taxon>Bacteria</taxon>
        <taxon>Bacillati</taxon>
        <taxon>Bacillota</taxon>
        <taxon>Bacilli</taxon>
        <taxon>Bacillales</taxon>
        <taxon>Alicyclobacillaceae</taxon>
        <taxon>Tumebacillus</taxon>
    </lineage>
</organism>
<evidence type="ECO:0000313" key="1">
    <source>
        <dbReference type="EMBL" id="MFD2171464.1"/>
    </source>
</evidence>
<keyword evidence="2" id="KW-1185">Reference proteome</keyword>
<gene>
    <name evidence="1" type="ORF">ACFSOY_15990</name>
</gene>
<dbReference type="InterPro" id="IPR026838">
    <property type="entry name" value="YheC/D"/>
</dbReference>
<dbReference type="Pfam" id="PF14398">
    <property type="entry name" value="ATPgrasp_YheCD"/>
    <property type="match status" value="1"/>
</dbReference>
<protein>
    <submittedName>
        <fullName evidence="1">YheC/YheD family protein</fullName>
    </submittedName>
</protein>
<dbReference type="SUPFAM" id="SSF56059">
    <property type="entry name" value="Glutathione synthetase ATP-binding domain-like"/>
    <property type="match status" value="1"/>
</dbReference>
<accession>A0ABW5A1H6</accession>